<dbReference type="RefSeq" id="WP_106772397.1">
    <property type="nucleotide sequence ID" value="NZ_PXYK01000010.1"/>
</dbReference>
<dbReference type="InterPro" id="IPR032347">
    <property type="entry name" value="DUF4864"/>
</dbReference>
<evidence type="ECO:0000313" key="3">
    <source>
        <dbReference type="Proteomes" id="UP000241229"/>
    </source>
</evidence>
<dbReference type="OrthoDB" id="9130422at2"/>
<evidence type="ECO:0000313" key="2">
    <source>
        <dbReference type="EMBL" id="PSJ59983.1"/>
    </source>
</evidence>
<reference evidence="2 3" key="1">
    <citation type="submission" date="2018-03" db="EMBL/GenBank/DDBJ databases">
        <title>The draft genome of Mesorhizobium sp. 6GN-30.</title>
        <authorList>
            <person name="Liu L."/>
            <person name="Li L."/>
            <person name="Wang T."/>
            <person name="Zhang X."/>
            <person name="Liang L."/>
        </authorList>
    </citation>
    <scope>NUCLEOTIDE SEQUENCE [LARGE SCALE GENOMIC DNA]</scope>
    <source>
        <strain evidence="2 3">6GN30</strain>
    </source>
</reference>
<name>A0A2P7SBW2_9HYPH</name>
<keyword evidence="1" id="KW-0732">Signal</keyword>
<sequence>MRSIPAALMSLPFIAGAAFAGEAEVRAAQGTIEAQIGAFRGGDNAAAYGHAAPSIKRIFPTLESFMGMVTGAYQPVYRPRSFAFGKAQEAGSAIAQQVMIVGPDGRDYEALYTLELQPDGRYRITGVSLKASNALSM</sequence>
<keyword evidence="3" id="KW-1185">Reference proteome</keyword>
<proteinExistence type="predicted"/>
<organism evidence="2 3">
    <name type="scientific">Kumtagia ephedrae</name>
    <dbReference type="NCBI Taxonomy" id="2116701"/>
    <lineage>
        <taxon>Bacteria</taxon>
        <taxon>Pseudomonadati</taxon>
        <taxon>Pseudomonadota</taxon>
        <taxon>Alphaproteobacteria</taxon>
        <taxon>Hyphomicrobiales</taxon>
        <taxon>Phyllobacteriaceae</taxon>
        <taxon>Kumtagia</taxon>
    </lineage>
</organism>
<dbReference type="Proteomes" id="UP000241229">
    <property type="component" value="Unassembled WGS sequence"/>
</dbReference>
<dbReference type="EMBL" id="PXYK01000010">
    <property type="protein sequence ID" value="PSJ59983.1"/>
    <property type="molecule type" value="Genomic_DNA"/>
</dbReference>
<evidence type="ECO:0000256" key="1">
    <source>
        <dbReference type="SAM" id="SignalP"/>
    </source>
</evidence>
<comment type="caution">
    <text evidence="2">The sequence shown here is derived from an EMBL/GenBank/DDBJ whole genome shotgun (WGS) entry which is preliminary data.</text>
</comment>
<dbReference type="AlphaFoldDB" id="A0A2P7SBW2"/>
<feature type="signal peptide" evidence="1">
    <location>
        <begin position="1"/>
        <end position="20"/>
    </location>
</feature>
<dbReference type="Pfam" id="PF16156">
    <property type="entry name" value="DUF4864"/>
    <property type="match status" value="1"/>
</dbReference>
<gene>
    <name evidence="2" type="ORF">C7I84_11790</name>
</gene>
<feature type="chain" id="PRO_5015202135" evidence="1">
    <location>
        <begin position="21"/>
        <end position="137"/>
    </location>
</feature>
<accession>A0A2P7SBW2</accession>
<protein>
    <submittedName>
        <fullName evidence="2">DUF4864 domain-containing protein</fullName>
    </submittedName>
</protein>